<dbReference type="EMBL" id="BJYG01000024">
    <property type="protein sequence ID" value="GEN63685.1"/>
    <property type="molecule type" value="Genomic_DNA"/>
</dbReference>
<keyword evidence="1" id="KW-0812">Transmembrane</keyword>
<keyword evidence="4" id="KW-1185">Reference proteome</keyword>
<protein>
    <recommendedName>
        <fullName evidence="2">Acyltransferase 3 domain-containing protein</fullName>
    </recommendedName>
</protein>
<name>A0A511XL58_9PROT</name>
<dbReference type="Pfam" id="PF01757">
    <property type="entry name" value="Acyl_transf_3"/>
    <property type="match status" value="1"/>
</dbReference>
<dbReference type="PANTHER" id="PTHR23028:SF131">
    <property type="entry name" value="BLR2367 PROTEIN"/>
    <property type="match status" value="1"/>
</dbReference>
<keyword evidence="1" id="KW-1133">Transmembrane helix</keyword>
<keyword evidence="1" id="KW-0472">Membrane</keyword>
<dbReference type="GO" id="GO:0000271">
    <property type="term" value="P:polysaccharide biosynthetic process"/>
    <property type="evidence" value="ECO:0007669"/>
    <property type="project" value="TreeGrafter"/>
</dbReference>
<gene>
    <name evidence="3" type="ORF">AOE01nite_19090</name>
</gene>
<feature type="transmembrane region" description="Helical" evidence="1">
    <location>
        <begin position="185"/>
        <end position="206"/>
    </location>
</feature>
<dbReference type="Proteomes" id="UP000321746">
    <property type="component" value="Unassembled WGS sequence"/>
</dbReference>
<proteinExistence type="predicted"/>
<dbReference type="AlphaFoldDB" id="A0A511XL58"/>
<evidence type="ECO:0000259" key="2">
    <source>
        <dbReference type="Pfam" id="PF01757"/>
    </source>
</evidence>
<feature type="transmembrane region" description="Helical" evidence="1">
    <location>
        <begin position="108"/>
        <end position="135"/>
    </location>
</feature>
<reference evidence="3 4" key="1">
    <citation type="submission" date="2019-07" db="EMBL/GenBank/DDBJ databases">
        <title>Whole genome shotgun sequence of Acetobacter oeni NBRC 105207.</title>
        <authorList>
            <person name="Hosoyama A."/>
            <person name="Uohara A."/>
            <person name="Ohji S."/>
            <person name="Ichikawa N."/>
        </authorList>
    </citation>
    <scope>NUCLEOTIDE SEQUENCE [LARGE SCALE GENOMIC DNA]</scope>
    <source>
        <strain evidence="3 4">NBRC 105207</strain>
    </source>
</reference>
<dbReference type="GO" id="GO:0016020">
    <property type="term" value="C:membrane"/>
    <property type="evidence" value="ECO:0007669"/>
    <property type="project" value="TreeGrafter"/>
</dbReference>
<feature type="transmembrane region" description="Helical" evidence="1">
    <location>
        <begin position="12"/>
        <end position="36"/>
    </location>
</feature>
<evidence type="ECO:0000313" key="4">
    <source>
        <dbReference type="Proteomes" id="UP000321746"/>
    </source>
</evidence>
<comment type="caution">
    <text evidence="3">The sequence shown here is derived from an EMBL/GenBank/DDBJ whole genome shotgun (WGS) entry which is preliminary data.</text>
</comment>
<dbReference type="PANTHER" id="PTHR23028">
    <property type="entry name" value="ACETYLTRANSFERASE"/>
    <property type="match status" value="1"/>
</dbReference>
<accession>A0A511XL58</accession>
<feature type="domain" description="Acyltransferase 3" evidence="2">
    <location>
        <begin position="11"/>
        <end position="202"/>
    </location>
</feature>
<evidence type="ECO:0000256" key="1">
    <source>
        <dbReference type="SAM" id="Phobius"/>
    </source>
</evidence>
<dbReference type="InterPro" id="IPR050879">
    <property type="entry name" value="Acyltransferase_3"/>
</dbReference>
<feature type="transmembrane region" description="Helical" evidence="1">
    <location>
        <begin position="147"/>
        <end position="165"/>
    </location>
</feature>
<dbReference type="InterPro" id="IPR002656">
    <property type="entry name" value="Acyl_transf_3_dom"/>
</dbReference>
<dbReference type="GO" id="GO:0016747">
    <property type="term" value="F:acyltransferase activity, transferring groups other than amino-acyl groups"/>
    <property type="evidence" value="ECO:0007669"/>
    <property type="project" value="InterPro"/>
</dbReference>
<organism evidence="3 4">
    <name type="scientific">Acetobacter oeni</name>
    <dbReference type="NCBI Taxonomy" id="304077"/>
    <lineage>
        <taxon>Bacteria</taxon>
        <taxon>Pseudomonadati</taxon>
        <taxon>Pseudomonadota</taxon>
        <taxon>Alphaproteobacteria</taxon>
        <taxon>Acetobacterales</taxon>
        <taxon>Acetobacteraceae</taxon>
        <taxon>Acetobacter</taxon>
    </lineage>
</organism>
<feature type="transmembrane region" description="Helical" evidence="1">
    <location>
        <begin position="43"/>
        <end position="66"/>
    </location>
</feature>
<evidence type="ECO:0000313" key="3">
    <source>
        <dbReference type="EMBL" id="GEN63685.1"/>
    </source>
</evidence>
<sequence length="249" mass="27596">MPDFDKEHKLFPVLYLGWTLNYEMFFYFIFAGCLLLNTTKRIVVLIFFLIFFCTLGAANDFSSAIAKAYTDPRLLEFGAGAVLGRVFGINLDNFSKEIQFLYSLSVTLFLAVMSLAFSSLLAAVIISIIFTAALMVERGGTLPQSRVLLYLGSASYSIYLFQSIASDAVKRVVLYLNYFISVSATVQSLLSVAGGVILGCCVFQFIEQPVTRFLRKKLKERASAKDSRRAAAYSGQYTIPADGNLESAR</sequence>